<dbReference type="RefSeq" id="WP_046830302.1">
    <property type="nucleotide sequence ID" value="NZ_LBIA02000001.1"/>
</dbReference>
<evidence type="ECO:0000256" key="1">
    <source>
        <dbReference type="HAMAP-Rule" id="MF_00715"/>
    </source>
</evidence>
<feature type="coiled-coil region" evidence="2">
    <location>
        <begin position="11"/>
        <end position="59"/>
    </location>
</feature>
<proteinExistence type="inferred from homology"/>
<evidence type="ECO:0000256" key="2">
    <source>
        <dbReference type="SAM" id="Coils"/>
    </source>
</evidence>
<comment type="similarity">
    <text evidence="1">Belongs to the SlyX family.</text>
</comment>
<dbReference type="STRING" id="211460.YH63_21260"/>
<dbReference type="Pfam" id="PF04102">
    <property type="entry name" value="SlyX"/>
    <property type="match status" value="1"/>
</dbReference>
<evidence type="ECO:0000313" key="3">
    <source>
        <dbReference type="EMBL" id="TKT73796.1"/>
    </source>
</evidence>
<dbReference type="HAMAP" id="MF_00715">
    <property type="entry name" value="SlyX"/>
    <property type="match status" value="1"/>
</dbReference>
<dbReference type="PANTHER" id="PTHR36508">
    <property type="entry name" value="PROTEIN SLYX"/>
    <property type="match status" value="1"/>
</dbReference>
<keyword evidence="2" id="KW-0175">Coiled coil</keyword>
<gene>
    <name evidence="1" type="primary">slyX</name>
    <name evidence="3" type="ORF">YH63_021535</name>
</gene>
<dbReference type="OrthoDB" id="5422806at2"/>
<dbReference type="Gene3D" id="1.20.1270.70">
    <property type="entry name" value="Designed single chain three-helix bundle"/>
    <property type="match status" value="1"/>
</dbReference>
<protein>
    <recommendedName>
        <fullName evidence="1">Protein SlyX homolog</fullName>
    </recommendedName>
</protein>
<organism evidence="3 4">
    <name type="scientific">Afipia massiliensis</name>
    <dbReference type="NCBI Taxonomy" id="211460"/>
    <lineage>
        <taxon>Bacteria</taxon>
        <taxon>Pseudomonadati</taxon>
        <taxon>Pseudomonadota</taxon>
        <taxon>Alphaproteobacteria</taxon>
        <taxon>Hyphomicrobiales</taxon>
        <taxon>Nitrobacteraceae</taxon>
        <taxon>Afipia</taxon>
    </lineage>
</organism>
<dbReference type="PANTHER" id="PTHR36508:SF1">
    <property type="entry name" value="PROTEIN SLYX"/>
    <property type="match status" value="1"/>
</dbReference>
<sequence length="72" mass="8114">MTETPSPAVRIDALEIRIAYLDETIEALNNTITAQWKQIDALSREMLSLRERLEDAEMKSGAGTTNEPPPHY</sequence>
<reference evidence="3" key="1">
    <citation type="submission" date="2019-04" db="EMBL/GenBank/DDBJ databases">
        <title>Whole genome sequencing of cave bacteria.</title>
        <authorList>
            <person name="Gan H.M."/>
            <person name="Barton H."/>
            <person name="Savka M.A."/>
        </authorList>
    </citation>
    <scope>NUCLEOTIDE SEQUENCE [LARGE SCALE GENOMIC DNA]</scope>
    <source>
        <strain evidence="3">LC387</strain>
    </source>
</reference>
<evidence type="ECO:0000313" key="4">
    <source>
        <dbReference type="Proteomes" id="UP000034832"/>
    </source>
</evidence>
<name>A0A4U6BTA2_9BRAD</name>
<keyword evidence="4" id="KW-1185">Reference proteome</keyword>
<dbReference type="Proteomes" id="UP000034832">
    <property type="component" value="Unassembled WGS sequence"/>
</dbReference>
<dbReference type="InterPro" id="IPR007236">
    <property type="entry name" value="SlyX"/>
</dbReference>
<accession>A0A4U6BTA2</accession>
<dbReference type="EMBL" id="LBIA02000001">
    <property type="protein sequence ID" value="TKT73796.1"/>
    <property type="molecule type" value="Genomic_DNA"/>
</dbReference>
<comment type="caution">
    <text evidence="3">The sequence shown here is derived from an EMBL/GenBank/DDBJ whole genome shotgun (WGS) entry which is preliminary data.</text>
</comment>
<dbReference type="AlphaFoldDB" id="A0A4U6BTA2"/>